<comment type="caution">
    <text evidence="1">The sequence shown here is derived from an EMBL/GenBank/DDBJ whole genome shotgun (WGS) entry which is preliminary data.</text>
</comment>
<dbReference type="Proteomes" id="UP000681720">
    <property type="component" value="Unassembled WGS sequence"/>
</dbReference>
<gene>
    <name evidence="1" type="ORF">GIL414_LOCUS33063</name>
</gene>
<reference evidence="1" key="1">
    <citation type="submission" date="2021-02" db="EMBL/GenBank/DDBJ databases">
        <authorList>
            <person name="Nowell W R."/>
        </authorList>
    </citation>
    <scope>NUCLEOTIDE SEQUENCE</scope>
</reference>
<feature type="non-terminal residue" evidence="1">
    <location>
        <position position="71"/>
    </location>
</feature>
<organism evidence="1 2">
    <name type="scientific">Rotaria magnacalcarata</name>
    <dbReference type="NCBI Taxonomy" id="392030"/>
    <lineage>
        <taxon>Eukaryota</taxon>
        <taxon>Metazoa</taxon>
        <taxon>Spiralia</taxon>
        <taxon>Gnathifera</taxon>
        <taxon>Rotifera</taxon>
        <taxon>Eurotatoria</taxon>
        <taxon>Bdelloidea</taxon>
        <taxon>Philodinida</taxon>
        <taxon>Philodinidae</taxon>
        <taxon>Rotaria</taxon>
    </lineage>
</organism>
<dbReference type="AlphaFoldDB" id="A0A8S2WY02"/>
<proteinExistence type="predicted"/>
<name>A0A8S2WY02_9BILA</name>
<sequence length="71" mass="8170">MSNTQPTMDLTKQDEIDLFSSMELTLNNSKACLREKSNYLVNVQIEEPTKIYQSPISSVIHFEPTPLIKRL</sequence>
<accession>A0A8S2WY02</accession>
<evidence type="ECO:0000313" key="2">
    <source>
        <dbReference type="Proteomes" id="UP000681720"/>
    </source>
</evidence>
<dbReference type="EMBL" id="CAJOBJ010072192">
    <property type="protein sequence ID" value="CAF4465088.1"/>
    <property type="molecule type" value="Genomic_DNA"/>
</dbReference>
<protein>
    <submittedName>
        <fullName evidence="1">Uncharacterized protein</fullName>
    </submittedName>
</protein>
<evidence type="ECO:0000313" key="1">
    <source>
        <dbReference type="EMBL" id="CAF4465088.1"/>
    </source>
</evidence>